<keyword evidence="4 6" id="KW-1133">Transmembrane helix</keyword>
<keyword evidence="5 6" id="KW-0472">Membrane</keyword>
<evidence type="ECO:0000256" key="5">
    <source>
        <dbReference type="ARBA" id="ARBA00023136"/>
    </source>
</evidence>
<evidence type="ECO:0000313" key="7">
    <source>
        <dbReference type="EMBL" id="SDM02658.1"/>
    </source>
</evidence>
<dbReference type="GO" id="GO:0005886">
    <property type="term" value="C:plasma membrane"/>
    <property type="evidence" value="ECO:0007669"/>
    <property type="project" value="UniProtKB-SubCell"/>
</dbReference>
<sequence>MKKNRLMENIFSMLTLRGMEYILAFILVPYLLRILGPTQYGAVVFMQGIVAYINIIIDYGFTLTAPKAIVNSDKKSLGIVFSSYFWGKIFLWIGISLIICVIYTFSKLYFSVSWDINLFMALYCSVIGNAIFPVWFFQGIQQMRYITFFNFVGRVLSMICIFLFVTGPADYVLAGLLQSIVPLLAGILSIMLICRNYPNLVVKPSIKNCVTVYREGWKIFVSMIAVNLYTTSNVVILGILTNNTVVGYYSGADKLINCVRRGIDAVNTAIYPYITQVLKKSRTQGMLFLKKQLYIYSICGGIVGIILTIGSRWIVIALLGEQYEASIRIFQIMAFVPCIVAVSTIFGGETMLPLGMEKEYSFSLCLGALINTLLIFPLTIWFNSEGTAITTVVTESAIAVIMGRILWKKKILLRD</sequence>
<feature type="transmembrane region" description="Helical" evidence="6">
    <location>
        <begin position="118"/>
        <end position="138"/>
    </location>
</feature>
<dbReference type="Proteomes" id="UP000199309">
    <property type="component" value="Unassembled WGS sequence"/>
</dbReference>
<protein>
    <submittedName>
        <fullName evidence="7">Polysaccharide transporter, PST family</fullName>
    </submittedName>
</protein>
<dbReference type="STRING" id="349095.SAMN05660299_00011"/>
<dbReference type="InterPro" id="IPR002797">
    <property type="entry name" value="Polysacc_synth"/>
</dbReference>
<organism evidence="7 8">
    <name type="scientific">Megasphaera paucivorans</name>
    <dbReference type="NCBI Taxonomy" id="349095"/>
    <lineage>
        <taxon>Bacteria</taxon>
        <taxon>Bacillati</taxon>
        <taxon>Bacillota</taxon>
        <taxon>Negativicutes</taxon>
        <taxon>Veillonellales</taxon>
        <taxon>Veillonellaceae</taxon>
        <taxon>Megasphaera</taxon>
    </lineage>
</organism>
<keyword evidence="2" id="KW-1003">Cell membrane</keyword>
<feature type="transmembrane region" description="Helical" evidence="6">
    <location>
        <begin position="327"/>
        <end position="348"/>
    </location>
</feature>
<keyword evidence="8" id="KW-1185">Reference proteome</keyword>
<evidence type="ECO:0000313" key="8">
    <source>
        <dbReference type="Proteomes" id="UP000199309"/>
    </source>
</evidence>
<evidence type="ECO:0000256" key="2">
    <source>
        <dbReference type="ARBA" id="ARBA00022475"/>
    </source>
</evidence>
<dbReference type="RefSeq" id="WP_176762807.1">
    <property type="nucleotide sequence ID" value="NZ_FNHQ01000001.1"/>
</dbReference>
<feature type="transmembrane region" description="Helical" evidence="6">
    <location>
        <begin position="85"/>
        <end position="106"/>
    </location>
</feature>
<dbReference type="CDD" id="cd13128">
    <property type="entry name" value="MATE_Wzx_like"/>
    <property type="match status" value="1"/>
</dbReference>
<feature type="transmembrane region" description="Helical" evidence="6">
    <location>
        <begin position="171"/>
        <end position="194"/>
    </location>
</feature>
<dbReference type="Pfam" id="PF01943">
    <property type="entry name" value="Polysacc_synt"/>
    <property type="match status" value="1"/>
</dbReference>
<evidence type="ECO:0000256" key="3">
    <source>
        <dbReference type="ARBA" id="ARBA00022692"/>
    </source>
</evidence>
<dbReference type="PANTHER" id="PTHR30250">
    <property type="entry name" value="PST FAMILY PREDICTED COLANIC ACID TRANSPORTER"/>
    <property type="match status" value="1"/>
</dbReference>
<name>A0A1G9PV54_9FIRM</name>
<keyword evidence="3 6" id="KW-0812">Transmembrane</keyword>
<dbReference type="EMBL" id="FNHQ01000001">
    <property type="protein sequence ID" value="SDM02658.1"/>
    <property type="molecule type" value="Genomic_DNA"/>
</dbReference>
<feature type="transmembrane region" description="Helical" evidence="6">
    <location>
        <begin position="293"/>
        <end position="315"/>
    </location>
</feature>
<reference evidence="7 8" key="1">
    <citation type="submission" date="2016-10" db="EMBL/GenBank/DDBJ databases">
        <authorList>
            <person name="de Groot N.N."/>
        </authorList>
    </citation>
    <scope>NUCLEOTIDE SEQUENCE [LARGE SCALE GENOMIC DNA]</scope>
    <source>
        <strain evidence="7 8">DSM 16981</strain>
    </source>
</reference>
<feature type="transmembrane region" description="Helical" evidence="6">
    <location>
        <begin position="44"/>
        <end position="64"/>
    </location>
</feature>
<dbReference type="AlphaFoldDB" id="A0A1G9PV54"/>
<feature type="transmembrane region" description="Helical" evidence="6">
    <location>
        <begin position="21"/>
        <end position="38"/>
    </location>
</feature>
<comment type="subcellular location">
    <subcellularLocation>
        <location evidence="1">Cell membrane</location>
        <topology evidence="1">Multi-pass membrane protein</topology>
    </subcellularLocation>
</comment>
<evidence type="ECO:0000256" key="1">
    <source>
        <dbReference type="ARBA" id="ARBA00004651"/>
    </source>
</evidence>
<accession>A0A1G9PV54</accession>
<proteinExistence type="predicted"/>
<dbReference type="InterPro" id="IPR050833">
    <property type="entry name" value="Poly_Biosynth_Transport"/>
</dbReference>
<feature type="transmembrane region" description="Helical" evidence="6">
    <location>
        <begin position="360"/>
        <end position="382"/>
    </location>
</feature>
<dbReference type="PANTHER" id="PTHR30250:SF11">
    <property type="entry name" value="O-ANTIGEN TRANSPORTER-RELATED"/>
    <property type="match status" value="1"/>
</dbReference>
<feature type="transmembrane region" description="Helical" evidence="6">
    <location>
        <begin position="145"/>
        <end position="165"/>
    </location>
</feature>
<feature type="transmembrane region" description="Helical" evidence="6">
    <location>
        <begin position="388"/>
        <end position="407"/>
    </location>
</feature>
<evidence type="ECO:0000256" key="4">
    <source>
        <dbReference type="ARBA" id="ARBA00022989"/>
    </source>
</evidence>
<gene>
    <name evidence="7" type="ORF">SAMN05660299_00011</name>
</gene>
<evidence type="ECO:0000256" key="6">
    <source>
        <dbReference type="SAM" id="Phobius"/>
    </source>
</evidence>